<protein>
    <submittedName>
        <fullName evidence="1">Uncharacterized protein</fullName>
    </submittedName>
</protein>
<accession>B9D127</accession>
<dbReference type="EMBL" id="ACFU01000007">
    <property type="protein sequence ID" value="EEF14350.1"/>
    <property type="molecule type" value="Genomic_DNA"/>
</dbReference>
<proteinExistence type="predicted"/>
<comment type="caution">
    <text evidence="1">The sequence shown here is derived from an EMBL/GenBank/DDBJ whole genome shotgun (WGS) entry which is preliminary data.</text>
</comment>
<evidence type="ECO:0000313" key="1">
    <source>
        <dbReference type="EMBL" id="EEF14350.1"/>
    </source>
</evidence>
<organism evidence="1 2">
    <name type="scientific">Campylobacter rectus RM3267</name>
    <dbReference type="NCBI Taxonomy" id="553218"/>
    <lineage>
        <taxon>Bacteria</taxon>
        <taxon>Pseudomonadati</taxon>
        <taxon>Campylobacterota</taxon>
        <taxon>Epsilonproteobacteria</taxon>
        <taxon>Campylobacterales</taxon>
        <taxon>Campylobacteraceae</taxon>
        <taxon>Campylobacter</taxon>
    </lineage>
</organism>
<sequence length="49" mass="5573">MIARSSGIHPNFSVLNWAFILSFRLSNFARVFKSRSGAKQPCRKVYLAV</sequence>
<keyword evidence="2" id="KW-1185">Reference proteome</keyword>
<name>B9D127_CAMRE</name>
<dbReference type="AlphaFoldDB" id="B9D127"/>
<reference evidence="1 2" key="1">
    <citation type="submission" date="2008-08" db="EMBL/GenBank/DDBJ databases">
        <authorList>
            <person name="Madupu R."/>
            <person name="Durkin A.S."/>
            <person name="Torralba M."/>
            <person name="Methe B."/>
            <person name="Sutton G.G."/>
            <person name="Strausberg R.L."/>
            <person name="Nelson K.E."/>
        </authorList>
    </citation>
    <scope>NUCLEOTIDE SEQUENCE [LARGE SCALE GENOMIC DNA]</scope>
    <source>
        <strain evidence="1 2">RM3267</strain>
    </source>
</reference>
<dbReference type="Proteomes" id="UP000003082">
    <property type="component" value="Unassembled WGS sequence"/>
</dbReference>
<gene>
    <name evidence="1" type="ORF">CAMRE0001_2837</name>
</gene>
<evidence type="ECO:0000313" key="2">
    <source>
        <dbReference type="Proteomes" id="UP000003082"/>
    </source>
</evidence>